<organism evidence="1">
    <name type="scientific">Nothobranchius kadleci</name>
    <name type="common">African annual killifish</name>
    <dbReference type="NCBI Taxonomy" id="1051664"/>
    <lineage>
        <taxon>Eukaryota</taxon>
        <taxon>Metazoa</taxon>
        <taxon>Chordata</taxon>
        <taxon>Craniata</taxon>
        <taxon>Vertebrata</taxon>
        <taxon>Euteleostomi</taxon>
        <taxon>Actinopterygii</taxon>
        <taxon>Neopterygii</taxon>
        <taxon>Teleostei</taxon>
        <taxon>Neoteleostei</taxon>
        <taxon>Acanthomorphata</taxon>
        <taxon>Ovalentaria</taxon>
        <taxon>Atherinomorphae</taxon>
        <taxon>Cyprinodontiformes</taxon>
        <taxon>Nothobranchiidae</taxon>
        <taxon>Nothobranchius</taxon>
    </lineage>
</organism>
<protein>
    <submittedName>
        <fullName evidence="1">Uncharacterized protein</fullName>
    </submittedName>
</protein>
<dbReference type="EMBL" id="HADZ01012319">
    <property type="protein sequence ID" value="SBP76260.1"/>
    <property type="molecule type" value="Transcribed_RNA"/>
</dbReference>
<feature type="non-terminal residue" evidence="1">
    <location>
        <position position="1"/>
    </location>
</feature>
<reference evidence="1" key="1">
    <citation type="submission" date="2016-05" db="EMBL/GenBank/DDBJ databases">
        <authorList>
            <person name="Lavstsen T."/>
            <person name="Jespersen J.S."/>
        </authorList>
    </citation>
    <scope>NUCLEOTIDE SEQUENCE</scope>
    <source>
        <tissue evidence="1">Brain</tissue>
    </source>
</reference>
<proteinExistence type="predicted"/>
<gene>
    <name evidence="1" type="primary">Nfu_g_1_020649</name>
</gene>
<accession>A0A1A8CBY4</accession>
<dbReference type="AlphaFoldDB" id="A0A1A8CBY4"/>
<reference evidence="1" key="2">
    <citation type="submission" date="2016-06" db="EMBL/GenBank/DDBJ databases">
        <title>The genome of a short-lived fish provides insights into sex chromosome evolution and the genetic control of aging.</title>
        <authorList>
            <person name="Reichwald K."/>
            <person name="Felder M."/>
            <person name="Petzold A."/>
            <person name="Koch P."/>
            <person name="Groth M."/>
            <person name="Platzer M."/>
        </authorList>
    </citation>
    <scope>NUCLEOTIDE SEQUENCE</scope>
    <source>
        <tissue evidence="1">Brain</tissue>
    </source>
</reference>
<sequence>QSKRNTARVVGEAKPRAWEEFGETMEQDFRMASRKFCHQLFARVTLVQSLESKLLGNRTNQ</sequence>
<evidence type="ECO:0000313" key="1">
    <source>
        <dbReference type="EMBL" id="SBP76260.1"/>
    </source>
</evidence>
<name>A0A1A8CBY4_NOTKA</name>